<dbReference type="RefSeq" id="WP_193813350.1">
    <property type="nucleotide sequence ID" value="NZ_CP040442.1"/>
</dbReference>
<gene>
    <name evidence="1" type="ORF">Q73A0000_06995</name>
</gene>
<dbReference type="Gene3D" id="2.40.70.10">
    <property type="entry name" value="Acid Proteases"/>
    <property type="match status" value="2"/>
</dbReference>
<protein>
    <recommendedName>
        <fullName evidence="3">Aspartyl protease</fullName>
    </recommendedName>
</protein>
<dbReference type="EMBL" id="CP040442">
    <property type="protein sequence ID" value="QOW10123.1"/>
    <property type="molecule type" value="Genomic_DNA"/>
</dbReference>
<accession>A0A7M2Y9U6</accession>
<evidence type="ECO:0000313" key="2">
    <source>
        <dbReference type="Proteomes" id="UP000594195"/>
    </source>
</evidence>
<reference evidence="1 2" key="1">
    <citation type="submission" date="2019-05" db="EMBL/GenBank/DDBJ databases">
        <title>Chryseobacterium sp. isolated from King George Island, maritime Antarctica.</title>
        <authorList>
            <person name="Peng X."/>
        </authorList>
    </citation>
    <scope>NUCLEOTIDE SEQUENCE [LARGE SCALE GENOMIC DNA]</scope>
    <source>
        <strain evidence="1 2">7-3A</strain>
    </source>
</reference>
<evidence type="ECO:0008006" key="3">
    <source>
        <dbReference type="Google" id="ProtNLM"/>
    </source>
</evidence>
<organism evidence="1 2">
    <name type="scientific">Kaistella flava</name>
    <name type="common">ex Peng et al. 2021</name>
    <dbReference type="NCBI Taxonomy" id="2038776"/>
    <lineage>
        <taxon>Bacteria</taxon>
        <taxon>Pseudomonadati</taxon>
        <taxon>Bacteroidota</taxon>
        <taxon>Flavobacteriia</taxon>
        <taxon>Flavobacteriales</taxon>
        <taxon>Weeksellaceae</taxon>
        <taxon>Chryseobacterium group</taxon>
        <taxon>Kaistella</taxon>
    </lineage>
</organism>
<dbReference type="KEGG" id="kfa:Q73A0000_06995"/>
<evidence type="ECO:0000313" key="1">
    <source>
        <dbReference type="EMBL" id="QOW10123.1"/>
    </source>
</evidence>
<dbReference type="InterPro" id="IPR021109">
    <property type="entry name" value="Peptidase_aspartic_dom_sf"/>
</dbReference>
<sequence>MIQKKLIIFVCLFAIIMGYAQKKIPVIKSNTLKVSIIEDGLAKTVWNLDSTIKPDIYNTGKITKRKNVKLITDIDSIEIKLRPEQKFDFIVLYKHKDSCYTRFQAPKRKSIVNTKKDIDTISFVLTDKNNIVLKTIFNKKDTLNLVFDTGASGFHLTKEVIKKEYNPNDSKEKITMSDLAKNQFQIGNMIWNDQQIYPIGEIPEGASGLLGWDIFDEKIVEIDYDKNRLILYNKKSKIDKKYQSFNLKFIREHFFITTQLQIKKQKFENIFLFDSGYQRTVLIDKDIAKKQKYPEEKLPIIAKTTLKNSRNEDVKVVTLLNERINFGKYSLTNVPVQLLSTSNPLGFNAHFLGNEVLKRFNTILDFQQNVVYLVPNKYFYQEYAEKK</sequence>
<name>A0A7M2Y9U6_9FLAO</name>
<proteinExistence type="predicted"/>
<dbReference type="AlphaFoldDB" id="A0A7M2Y9U6"/>
<dbReference type="Proteomes" id="UP000594195">
    <property type="component" value="Chromosome"/>
</dbReference>
<keyword evidence="2" id="KW-1185">Reference proteome</keyword>